<organism evidence="1">
    <name type="scientific">human gut metagenome</name>
    <dbReference type="NCBI Taxonomy" id="408170"/>
    <lineage>
        <taxon>unclassified sequences</taxon>
        <taxon>metagenomes</taxon>
        <taxon>organismal metagenomes</taxon>
    </lineage>
</organism>
<reference evidence="1" key="1">
    <citation type="submission" date="2013-12" db="EMBL/GenBank/DDBJ databases">
        <title>A Varibaculum cambriense genome reconstructed from a premature infant gut community with otherwise low bacterial novelty that shifts toward anaerobic metabolism during the third week of life.</title>
        <authorList>
            <person name="Brown C.T."/>
            <person name="Sharon I."/>
            <person name="Thomas B.C."/>
            <person name="Castelle C.J."/>
            <person name="Morowitz M.J."/>
            <person name="Banfield J.F."/>
        </authorList>
    </citation>
    <scope>NUCLEOTIDE SEQUENCE</scope>
</reference>
<gene>
    <name evidence="1" type="ORF">Q604_UNBC01732G0001</name>
</gene>
<sequence>KKPISNATRTPTITSVHIKPALIGTADTKSQNVRTKPKRMIPNTMITDFVLISVSIRCNSRSAELLFMDLTEIFIPSMIGLINVIKVQIAAIPIAPACG</sequence>
<accession>W1YST6</accession>
<dbReference type="EMBL" id="AZMM01001732">
    <property type="protein sequence ID" value="ETJ44239.1"/>
    <property type="molecule type" value="Genomic_DNA"/>
</dbReference>
<name>W1YST6_9ZZZZ</name>
<comment type="caution">
    <text evidence="1">The sequence shown here is derived from an EMBL/GenBank/DDBJ whole genome shotgun (WGS) entry which is preliminary data.</text>
</comment>
<feature type="non-terminal residue" evidence="1">
    <location>
        <position position="99"/>
    </location>
</feature>
<evidence type="ECO:0000313" key="1">
    <source>
        <dbReference type="EMBL" id="ETJ44239.1"/>
    </source>
</evidence>
<feature type="non-terminal residue" evidence="1">
    <location>
        <position position="1"/>
    </location>
</feature>
<protein>
    <submittedName>
        <fullName evidence="1">Uncharacterized protein</fullName>
    </submittedName>
</protein>
<dbReference type="AlphaFoldDB" id="W1YST6"/>
<proteinExistence type="predicted"/>